<organism evidence="2">
    <name type="scientific">Candidatus Kentrum sp. FM</name>
    <dbReference type="NCBI Taxonomy" id="2126340"/>
    <lineage>
        <taxon>Bacteria</taxon>
        <taxon>Pseudomonadati</taxon>
        <taxon>Pseudomonadota</taxon>
        <taxon>Gammaproteobacteria</taxon>
        <taxon>Candidatus Kentrum</taxon>
    </lineage>
</organism>
<protein>
    <submittedName>
        <fullName evidence="2">Putative ATP-dependent endonuclease of the OLD family</fullName>
    </submittedName>
</protein>
<gene>
    <name evidence="1" type="ORF">BECKFM1743A_GA0114220_1006010</name>
    <name evidence="2" type="ORF">BECKFM1743C_GA0114222_100622</name>
</gene>
<accession>A0A450S9G7</accession>
<proteinExistence type="predicted"/>
<dbReference type="AlphaFoldDB" id="A0A450S9G7"/>
<keyword evidence="2" id="KW-0540">Nuclease</keyword>
<reference evidence="2" key="1">
    <citation type="submission" date="2019-02" db="EMBL/GenBank/DDBJ databases">
        <authorList>
            <person name="Gruber-Vodicka R. H."/>
            <person name="Seah K. B. B."/>
        </authorList>
    </citation>
    <scope>NUCLEOTIDE SEQUENCE</scope>
    <source>
        <strain evidence="1">BECK_BZ163</strain>
        <strain evidence="2">BECK_BZ165</strain>
    </source>
</reference>
<evidence type="ECO:0000313" key="2">
    <source>
        <dbReference type="EMBL" id="VFJ48660.1"/>
    </source>
</evidence>
<keyword evidence="2" id="KW-0378">Hydrolase</keyword>
<dbReference type="GO" id="GO:0004519">
    <property type="term" value="F:endonuclease activity"/>
    <property type="evidence" value="ECO:0007669"/>
    <property type="project" value="UniProtKB-KW"/>
</dbReference>
<dbReference type="EMBL" id="CAADFA010000062">
    <property type="protein sequence ID" value="VFJ48660.1"/>
    <property type="molecule type" value="Genomic_DNA"/>
</dbReference>
<dbReference type="EMBL" id="CAADEZ010000060">
    <property type="protein sequence ID" value="VFJ48495.1"/>
    <property type="molecule type" value="Genomic_DNA"/>
</dbReference>
<keyword evidence="2" id="KW-0255">Endonuclease</keyword>
<name>A0A450S9G7_9GAMM</name>
<sequence length="196" mass="21777">MNSDAVRPGGLTSILQGFPEFGCGQAALWISMVGIGGKGNYLPFARLAESFSIPWFIFSDGEPKTIEELKNFLGKLGKSKKLEEYYNIFVIPNGKDFEGYIATADYEDTLIDAIIETNAKSGQHKEVLREEWDSKSDKLDAISKELDKNKTRYARPIAEAITKLDDEALRSPPCIRQLFDAMSSQLGLTKQETSAP</sequence>
<evidence type="ECO:0000313" key="1">
    <source>
        <dbReference type="EMBL" id="VFJ48495.1"/>
    </source>
</evidence>